<dbReference type="GO" id="GO:0005829">
    <property type="term" value="C:cytosol"/>
    <property type="evidence" value="ECO:0007669"/>
    <property type="project" value="TreeGrafter"/>
</dbReference>
<dbReference type="PhylomeDB" id="A0A060TDT7"/>
<dbReference type="GO" id="GO:0031625">
    <property type="term" value="F:ubiquitin protein ligase binding"/>
    <property type="evidence" value="ECO:0007669"/>
    <property type="project" value="TreeGrafter"/>
</dbReference>
<evidence type="ECO:0000313" key="3">
    <source>
        <dbReference type="EMBL" id="CDP37057.1"/>
    </source>
</evidence>
<dbReference type="CDD" id="cd22952">
    <property type="entry name" value="ART10-like"/>
    <property type="match status" value="1"/>
</dbReference>
<organism evidence="3">
    <name type="scientific">Blastobotrys adeninivorans</name>
    <name type="common">Yeast</name>
    <name type="synonym">Arxula adeninivorans</name>
    <dbReference type="NCBI Taxonomy" id="409370"/>
    <lineage>
        <taxon>Eukaryota</taxon>
        <taxon>Fungi</taxon>
        <taxon>Dikarya</taxon>
        <taxon>Ascomycota</taxon>
        <taxon>Saccharomycotina</taxon>
        <taxon>Dipodascomycetes</taxon>
        <taxon>Dipodascales</taxon>
        <taxon>Trichomonascaceae</taxon>
        <taxon>Blastobotrys</taxon>
    </lineage>
</organism>
<evidence type="ECO:0000259" key="2">
    <source>
        <dbReference type="Pfam" id="PF00339"/>
    </source>
</evidence>
<dbReference type="EMBL" id="HG937694">
    <property type="protein sequence ID" value="CDP37057.1"/>
    <property type="molecule type" value="Genomic_DNA"/>
</dbReference>
<dbReference type="InterPro" id="IPR050357">
    <property type="entry name" value="Arrestin_domain-protein"/>
</dbReference>
<sequence length="502" mass="54950">MVDTNIVLNKGTLTNNDVVKGKVHLNLRSEATLKAITVKMEGVARTVVPMVPPGADPNNHKERSKKDAIEVHKVLYQVATVFPPPDVRKNSTQNQFTLPAGSYSYDFEFRIPIKGECMRSGTMSGGTLPQVMFNASGLDYARSATNHINGPLPPSLSGLGELASVKYFFKATVVRASFFKANSRDLHPFVFLPMDVHANPNAANRIGFVRRDVTIGVDPMGGGTNSSASAAKGKKRGFLGTLSSALTGSSPNTYRGRTMTISFEVRHPQDLGIVPVSPLPFEFYVMLSNPPNTYPVNSVLLDELSMVLYATTDARAQEHNTQSHLRLELYSGKSLQIPVEFANANPIQNRFGVQVSPKHMHSILQSSQIPDYVPPSFTTCNISRAYALEIVAGFSAYPGAPTEHVSIMLEPEIRSGIRYSNDPQQPGQIGKPSKGEYTEATPQAPPLPEKHHMPPQPGAEQGELPSYESVINEQANASHGPEQERRQFGQSKDYFENMDKDD</sequence>
<dbReference type="GO" id="GO:0070086">
    <property type="term" value="P:ubiquitin-dependent endocytosis"/>
    <property type="evidence" value="ECO:0007669"/>
    <property type="project" value="TreeGrafter"/>
</dbReference>
<feature type="region of interest" description="Disordered" evidence="1">
    <location>
        <begin position="417"/>
        <end position="502"/>
    </location>
</feature>
<reference evidence="3" key="1">
    <citation type="submission" date="2014-02" db="EMBL/GenBank/DDBJ databases">
        <authorList>
            <person name="Genoscope - CEA"/>
        </authorList>
    </citation>
    <scope>NUCLEOTIDE SEQUENCE</scope>
    <source>
        <strain evidence="3">LS3</strain>
    </source>
</reference>
<dbReference type="GO" id="GO:0005886">
    <property type="term" value="C:plasma membrane"/>
    <property type="evidence" value="ECO:0007669"/>
    <property type="project" value="TreeGrafter"/>
</dbReference>
<dbReference type="AlphaFoldDB" id="A0A060TDT7"/>
<dbReference type="InterPro" id="IPR014752">
    <property type="entry name" value="Arrestin-like_C"/>
</dbReference>
<dbReference type="PANTHER" id="PTHR11188:SF17">
    <property type="entry name" value="FI21816P1"/>
    <property type="match status" value="1"/>
</dbReference>
<dbReference type="Gene3D" id="2.60.40.640">
    <property type="match status" value="1"/>
</dbReference>
<proteinExistence type="predicted"/>
<dbReference type="InterPro" id="IPR014756">
    <property type="entry name" value="Ig_E-set"/>
</dbReference>
<reference evidence="3" key="2">
    <citation type="submission" date="2014-06" db="EMBL/GenBank/DDBJ databases">
        <title>The complete genome of Blastobotrys (Arxula) adeninivorans LS3 - a yeast of biotechnological interest.</title>
        <authorList>
            <person name="Kunze G."/>
            <person name="Gaillardin C."/>
            <person name="Czernicka M."/>
            <person name="Durrens P."/>
            <person name="Martin T."/>
            <person name="Boer E."/>
            <person name="Gabaldon T."/>
            <person name="Cruz J."/>
            <person name="Talla E."/>
            <person name="Marck C."/>
            <person name="Goffeau A."/>
            <person name="Barbe V."/>
            <person name="Baret P."/>
            <person name="Baronian K."/>
            <person name="Beier S."/>
            <person name="Bleykasten C."/>
            <person name="Bode R."/>
            <person name="Casaregola S."/>
            <person name="Despons L."/>
            <person name="Fairhead C."/>
            <person name="Giersberg M."/>
            <person name="Gierski P."/>
            <person name="Hahnel U."/>
            <person name="Hartmann A."/>
            <person name="Jankowska D."/>
            <person name="Jubin C."/>
            <person name="Jung P."/>
            <person name="Lafontaine I."/>
            <person name="Leh-Louis V."/>
            <person name="Lemaire M."/>
            <person name="Marcet-Houben M."/>
            <person name="Mascher M."/>
            <person name="Morel G."/>
            <person name="Richard G.-F."/>
            <person name="Riechen J."/>
            <person name="Sacerdot C."/>
            <person name="Sarkar A."/>
            <person name="Savel G."/>
            <person name="Schacherer J."/>
            <person name="Sherman D."/>
            <person name="Straub M.-L."/>
            <person name="Stein N."/>
            <person name="Thierry A."/>
            <person name="Trautwein-Schult A."/>
            <person name="Westhof E."/>
            <person name="Worch S."/>
            <person name="Dujon B."/>
            <person name="Souciet J.-L."/>
            <person name="Wincker P."/>
            <person name="Scholz U."/>
            <person name="Neuveglise N."/>
        </authorList>
    </citation>
    <scope>NUCLEOTIDE SEQUENCE</scope>
    <source>
        <strain evidence="3">LS3</strain>
    </source>
</reference>
<dbReference type="SUPFAM" id="SSF81296">
    <property type="entry name" value="E set domains"/>
    <property type="match status" value="1"/>
</dbReference>
<dbReference type="InterPro" id="IPR011021">
    <property type="entry name" value="Arrestin-like_N"/>
</dbReference>
<evidence type="ECO:0000256" key="1">
    <source>
        <dbReference type="SAM" id="MobiDB-lite"/>
    </source>
</evidence>
<dbReference type="GO" id="GO:0030674">
    <property type="term" value="F:protein-macromolecule adaptor activity"/>
    <property type="evidence" value="ECO:0007669"/>
    <property type="project" value="TreeGrafter"/>
</dbReference>
<accession>A0A060TDT7</accession>
<name>A0A060TDT7_BLAAD</name>
<gene>
    <name evidence="3" type="ORF">GNLVRS02_ARAD1D02728g</name>
</gene>
<dbReference type="PANTHER" id="PTHR11188">
    <property type="entry name" value="ARRESTIN DOMAIN CONTAINING PROTEIN"/>
    <property type="match status" value="1"/>
</dbReference>
<feature type="compositionally biased region" description="Basic and acidic residues" evidence="1">
    <location>
        <begin position="481"/>
        <end position="502"/>
    </location>
</feature>
<dbReference type="Pfam" id="PF00339">
    <property type="entry name" value="Arrestin_N"/>
    <property type="match status" value="1"/>
</dbReference>
<protein>
    <submittedName>
        <fullName evidence="3">ARAD1D02728p</fullName>
    </submittedName>
</protein>
<feature type="domain" description="Arrestin-like N-terminal" evidence="2">
    <location>
        <begin position="12"/>
        <end position="183"/>
    </location>
</feature>